<feature type="transmembrane region" description="Helical" evidence="1">
    <location>
        <begin position="71"/>
        <end position="92"/>
    </location>
</feature>
<protein>
    <submittedName>
        <fullName evidence="2">Uncharacterized protein</fullName>
    </submittedName>
</protein>
<keyword evidence="1" id="KW-0472">Membrane</keyword>
<dbReference type="EMBL" id="CP104874">
    <property type="protein sequence ID" value="WWF04619.1"/>
    <property type="molecule type" value="Genomic_DNA"/>
</dbReference>
<reference evidence="2 3" key="1">
    <citation type="submission" date="2022-09" db="EMBL/GenBank/DDBJ databases">
        <title>Complete genome sequence of Janibacter terrae strain COS04-44, PCL-degrading bacteria isolated from oil spilled coast.</title>
        <authorList>
            <person name="Park H."/>
            <person name="Kim J.Y."/>
            <person name="An S.H."/>
            <person name="Lee C.M."/>
            <person name="Weon H.-Y."/>
        </authorList>
    </citation>
    <scope>NUCLEOTIDE SEQUENCE [LARGE SCALE GENOMIC DNA]</scope>
    <source>
        <strain evidence="2 3">COS04-44</strain>
    </source>
</reference>
<dbReference type="RefSeq" id="WP_338537911.1">
    <property type="nucleotide sequence ID" value="NZ_CP104874.1"/>
</dbReference>
<evidence type="ECO:0000313" key="2">
    <source>
        <dbReference type="EMBL" id="WWF04619.1"/>
    </source>
</evidence>
<keyword evidence="1" id="KW-1133">Transmembrane helix</keyword>
<organism evidence="2 3">
    <name type="scientific">Janibacter terrae</name>
    <dbReference type="NCBI Taxonomy" id="103817"/>
    <lineage>
        <taxon>Bacteria</taxon>
        <taxon>Bacillati</taxon>
        <taxon>Actinomycetota</taxon>
        <taxon>Actinomycetes</taxon>
        <taxon>Micrococcales</taxon>
        <taxon>Intrasporangiaceae</taxon>
        <taxon>Janibacter</taxon>
    </lineage>
</organism>
<proteinExistence type="predicted"/>
<name>A0ABZ2FBD9_9MICO</name>
<keyword evidence="3" id="KW-1185">Reference proteome</keyword>
<gene>
    <name evidence="2" type="ORF">N5P18_13135</name>
</gene>
<keyword evidence="1" id="KW-0812">Transmembrane</keyword>
<dbReference type="Proteomes" id="UP001381003">
    <property type="component" value="Chromosome"/>
</dbReference>
<sequence length="93" mass="9870">MEPLAVLSAALVGAFFVVPTARGIAQAVRARDAWAPFERSRGHRGALAPGGGYLSSLRAPGHGQRSWTGLWVRWVCCVGVTASTVLAVARLIW</sequence>
<accession>A0ABZ2FBD9</accession>
<evidence type="ECO:0000256" key="1">
    <source>
        <dbReference type="SAM" id="Phobius"/>
    </source>
</evidence>
<evidence type="ECO:0000313" key="3">
    <source>
        <dbReference type="Proteomes" id="UP001381003"/>
    </source>
</evidence>